<organism evidence="1 2">
    <name type="scientific">Chironomus riparius</name>
    <dbReference type="NCBI Taxonomy" id="315576"/>
    <lineage>
        <taxon>Eukaryota</taxon>
        <taxon>Metazoa</taxon>
        <taxon>Ecdysozoa</taxon>
        <taxon>Arthropoda</taxon>
        <taxon>Hexapoda</taxon>
        <taxon>Insecta</taxon>
        <taxon>Pterygota</taxon>
        <taxon>Neoptera</taxon>
        <taxon>Endopterygota</taxon>
        <taxon>Diptera</taxon>
        <taxon>Nematocera</taxon>
        <taxon>Chironomoidea</taxon>
        <taxon>Chironomidae</taxon>
        <taxon>Chironominae</taxon>
        <taxon>Chironomus</taxon>
    </lineage>
</organism>
<reference evidence="1" key="1">
    <citation type="submission" date="2022-01" db="EMBL/GenBank/DDBJ databases">
        <authorList>
            <person name="King R."/>
        </authorList>
    </citation>
    <scope>NUCLEOTIDE SEQUENCE</scope>
</reference>
<evidence type="ECO:0000313" key="1">
    <source>
        <dbReference type="EMBL" id="CAG9811350.1"/>
    </source>
</evidence>
<name>A0A9N9S834_9DIPT</name>
<keyword evidence="2" id="KW-1185">Reference proteome</keyword>
<dbReference type="Proteomes" id="UP001153620">
    <property type="component" value="Chromosome 4"/>
</dbReference>
<accession>A0A9N9S834</accession>
<protein>
    <submittedName>
        <fullName evidence="1">Uncharacterized protein</fullName>
    </submittedName>
</protein>
<proteinExistence type="predicted"/>
<evidence type="ECO:0000313" key="2">
    <source>
        <dbReference type="Proteomes" id="UP001153620"/>
    </source>
</evidence>
<reference evidence="1" key="2">
    <citation type="submission" date="2022-10" db="EMBL/GenBank/DDBJ databases">
        <authorList>
            <consortium name="ENA_rothamsted_submissions"/>
            <consortium name="culmorum"/>
            <person name="King R."/>
        </authorList>
    </citation>
    <scope>NUCLEOTIDE SEQUENCE</scope>
</reference>
<gene>
    <name evidence="1" type="ORF">CHIRRI_LOCUS14159</name>
</gene>
<dbReference type="OrthoDB" id="10378001at2759"/>
<dbReference type="AlphaFoldDB" id="A0A9N9S834"/>
<dbReference type="EMBL" id="OU895880">
    <property type="protein sequence ID" value="CAG9811350.1"/>
    <property type="molecule type" value="Genomic_DNA"/>
</dbReference>
<sequence>MDKSQAEQFWKKVDHISGGVEPILRHFLEANGFRNFSSFLHTSFDENLSNRMVQHVKSMKPDNRYYKILTDWYDEPLEGFELLEGWKSSLRTVFISMNSCDPSLFMATAKEVSPQQLQTQIQQQINKTNCIESITKRMKESEADPKFLPDLIEKFQTKLFAKLKEFDSGLPWNDKKQIPISFVCNFESGKKFEVKCPYCSSALVVYWRYQQATSNADVFYPKFNDSNYFKHMMRHWNGNLNTTTGNTRSAQKRKADDSLESSLQDTFSNSEEFILHSNIKIEDPEW</sequence>